<feature type="coiled-coil region" evidence="7">
    <location>
        <begin position="239"/>
        <end position="266"/>
    </location>
</feature>
<protein>
    <recommendedName>
        <fullName evidence="10">Receptor ligand binding region domain-containing protein</fullName>
    </recommendedName>
</protein>
<evidence type="ECO:0000256" key="4">
    <source>
        <dbReference type="ARBA" id="ARBA00023136"/>
    </source>
</evidence>
<dbReference type="eggNOG" id="KOG1055">
    <property type="taxonomic scope" value="Eukaryota"/>
</dbReference>
<dbReference type="InterPro" id="IPR001828">
    <property type="entry name" value="ANF_lig-bd_rcpt"/>
</dbReference>
<feature type="region of interest" description="Disordered" evidence="8">
    <location>
        <begin position="1452"/>
        <end position="1475"/>
    </location>
</feature>
<accession>A0A0D3J9D8</accession>
<keyword evidence="3 9" id="KW-1133">Transmembrane helix</keyword>
<dbReference type="InterPro" id="IPR035897">
    <property type="entry name" value="Toll_tir_struct_dom_sf"/>
</dbReference>
<dbReference type="PaxDb" id="2903-EOD20123"/>
<keyword evidence="12" id="KW-1185">Reference proteome</keyword>
<feature type="coiled-coil region" evidence="7">
    <location>
        <begin position="331"/>
        <end position="400"/>
    </location>
</feature>
<dbReference type="GeneID" id="17265673"/>
<feature type="compositionally biased region" description="Pro residues" evidence="8">
    <location>
        <begin position="1460"/>
        <end position="1475"/>
    </location>
</feature>
<evidence type="ECO:0000256" key="7">
    <source>
        <dbReference type="SAM" id="Coils"/>
    </source>
</evidence>
<dbReference type="PANTHER" id="PTHR30483">
    <property type="entry name" value="LEUCINE-SPECIFIC-BINDING PROTEIN"/>
    <property type="match status" value="1"/>
</dbReference>
<dbReference type="Proteomes" id="UP000013827">
    <property type="component" value="Unassembled WGS sequence"/>
</dbReference>
<dbReference type="Gene3D" id="3.40.50.10140">
    <property type="entry name" value="Toll/interleukin-1 receptor homology (TIR) domain"/>
    <property type="match status" value="1"/>
</dbReference>
<feature type="region of interest" description="Disordered" evidence="8">
    <location>
        <begin position="1944"/>
        <end position="1972"/>
    </location>
</feature>
<keyword evidence="7" id="KW-0175">Coiled coil</keyword>
<dbReference type="Pfam" id="PF01094">
    <property type="entry name" value="ANF_receptor"/>
    <property type="match status" value="2"/>
</dbReference>
<feature type="domain" description="Receptor ligand binding region" evidence="10">
    <location>
        <begin position="604"/>
        <end position="983"/>
    </location>
</feature>
<feature type="transmembrane region" description="Helical" evidence="9">
    <location>
        <begin position="1477"/>
        <end position="1501"/>
    </location>
</feature>
<dbReference type="RefSeq" id="XP_005772552.1">
    <property type="nucleotide sequence ID" value="XM_005772495.1"/>
</dbReference>
<feature type="region of interest" description="Disordered" evidence="8">
    <location>
        <begin position="864"/>
        <end position="885"/>
    </location>
</feature>
<dbReference type="InterPro" id="IPR051010">
    <property type="entry name" value="BCAA_transport"/>
</dbReference>
<evidence type="ECO:0000256" key="2">
    <source>
        <dbReference type="ARBA" id="ARBA00022692"/>
    </source>
</evidence>
<dbReference type="HOGENOM" id="CLU_001860_0_0_1"/>
<dbReference type="KEGG" id="ehx:EMIHUDRAFT_470013"/>
<organism evidence="11 12">
    <name type="scientific">Emiliania huxleyi (strain CCMP1516)</name>
    <dbReference type="NCBI Taxonomy" id="280463"/>
    <lineage>
        <taxon>Eukaryota</taxon>
        <taxon>Haptista</taxon>
        <taxon>Haptophyta</taxon>
        <taxon>Prymnesiophyceae</taxon>
        <taxon>Isochrysidales</taxon>
        <taxon>Noelaerhabdaceae</taxon>
        <taxon>Emiliania</taxon>
    </lineage>
</organism>
<dbReference type="InterPro" id="IPR028082">
    <property type="entry name" value="Peripla_BP_I"/>
</dbReference>
<dbReference type="GO" id="GO:0004930">
    <property type="term" value="F:G protein-coupled receptor activity"/>
    <property type="evidence" value="ECO:0007669"/>
    <property type="project" value="InterPro"/>
</dbReference>
<name>A0A0D3J9D8_EMIH1</name>
<evidence type="ECO:0000256" key="9">
    <source>
        <dbReference type="SAM" id="Phobius"/>
    </source>
</evidence>
<dbReference type="eggNOG" id="KOG1056">
    <property type="taxonomic scope" value="Eukaryota"/>
</dbReference>
<feature type="domain" description="Receptor ligand binding region" evidence="10">
    <location>
        <begin position="1068"/>
        <end position="1402"/>
    </location>
</feature>
<dbReference type="STRING" id="2903.R1CBN8"/>
<dbReference type="Gene3D" id="3.40.50.2300">
    <property type="match status" value="5"/>
</dbReference>
<evidence type="ECO:0000256" key="5">
    <source>
        <dbReference type="ARBA" id="ARBA00023170"/>
    </source>
</evidence>
<keyword evidence="5" id="KW-0675">Receptor</keyword>
<keyword evidence="4 9" id="KW-0472">Membrane</keyword>
<dbReference type="GO" id="GO:0016020">
    <property type="term" value="C:membrane"/>
    <property type="evidence" value="ECO:0007669"/>
    <property type="project" value="UniProtKB-SubCell"/>
</dbReference>
<dbReference type="EnsemblProtists" id="EOD20123">
    <property type="protein sequence ID" value="EOD20123"/>
    <property type="gene ID" value="EMIHUDRAFT_470013"/>
</dbReference>
<dbReference type="SUPFAM" id="SSF52200">
    <property type="entry name" value="Toll/Interleukin receptor TIR domain"/>
    <property type="match status" value="1"/>
</dbReference>
<proteinExistence type="predicted"/>
<feature type="region of interest" description="Disordered" evidence="8">
    <location>
        <begin position="35"/>
        <end position="70"/>
    </location>
</feature>
<keyword evidence="6" id="KW-0325">Glycoprotein</keyword>
<reference evidence="11" key="2">
    <citation type="submission" date="2024-10" db="UniProtKB">
        <authorList>
            <consortium name="EnsemblProtists"/>
        </authorList>
    </citation>
    <scope>IDENTIFICATION</scope>
</reference>
<evidence type="ECO:0000256" key="1">
    <source>
        <dbReference type="ARBA" id="ARBA00004141"/>
    </source>
</evidence>
<reference evidence="12" key="1">
    <citation type="journal article" date="2013" name="Nature">
        <title>Pan genome of the phytoplankton Emiliania underpins its global distribution.</title>
        <authorList>
            <person name="Read B.A."/>
            <person name="Kegel J."/>
            <person name="Klute M.J."/>
            <person name="Kuo A."/>
            <person name="Lefebvre S.C."/>
            <person name="Maumus F."/>
            <person name="Mayer C."/>
            <person name="Miller J."/>
            <person name="Monier A."/>
            <person name="Salamov A."/>
            <person name="Young J."/>
            <person name="Aguilar M."/>
            <person name="Claverie J.M."/>
            <person name="Frickenhaus S."/>
            <person name="Gonzalez K."/>
            <person name="Herman E.K."/>
            <person name="Lin Y.C."/>
            <person name="Napier J."/>
            <person name="Ogata H."/>
            <person name="Sarno A.F."/>
            <person name="Shmutz J."/>
            <person name="Schroeder D."/>
            <person name="de Vargas C."/>
            <person name="Verret F."/>
            <person name="von Dassow P."/>
            <person name="Valentin K."/>
            <person name="Van de Peer Y."/>
            <person name="Wheeler G."/>
            <person name="Dacks J.B."/>
            <person name="Delwiche C.F."/>
            <person name="Dyhrman S.T."/>
            <person name="Glockner G."/>
            <person name="John U."/>
            <person name="Richards T."/>
            <person name="Worden A.Z."/>
            <person name="Zhang X."/>
            <person name="Grigoriev I.V."/>
            <person name="Allen A.E."/>
            <person name="Bidle K."/>
            <person name="Borodovsky M."/>
            <person name="Bowler C."/>
            <person name="Brownlee C."/>
            <person name="Cock J.M."/>
            <person name="Elias M."/>
            <person name="Gladyshev V.N."/>
            <person name="Groth M."/>
            <person name="Guda C."/>
            <person name="Hadaegh A."/>
            <person name="Iglesias-Rodriguez M.D."/>
            <person name="Jenkins J."/>
            <person name="Jones B.M."/>
            <person name="Lawson T."/>
            <person name="Leese F."/>
            <person name="Lindquist E."/>
            <person name="Lobanov A."/>
            <person name="Lomsadze A."/>
            <person name="Malik S.B."/>
            <person name="Marsh M.E."/>
            <person name="Mackinder L."/>
            <person name="Mock T."/>
            <person name="Mueller-Roeber B."/>
            <person name="Pagarete A."/>
            <person name="Parker M."/>
            <person name="Probert I."/>
            <person name="Quesneville H."/>
            <person name="Raines C."/>
            <person name="Rensing S.A."/>
            <person name="Riano-Pachon D.M."/>
            <person name="Richier S."/>
            <person name="Rokitta S."/>
            <person name="Shiraiwa Y."/>
            <person name="Soanes D.M."/>
            <person name="van der Giezen M."/>
            <person name="Wahlund T.M."/>
            <person name="Williams B."/>
            <person name="Wilson W."/>
            <person name="Wolfe G."/>
            <person name="Wurch L.L."/>
        </authorList>
    </citation>
    <scope>NUCLEOTIDE SEQUENCE</scope>
</reference>
<dbReference type="SUPFAM" id="SSF53822">
    <property type="entry name" value="Periplasmic binding protein-like I"/>
    <property type="match status" value="2"/>
</dbReference>
<keyword evidence="2 9" id="KW-0812">Transmembrane</keyword>
<evidence type="ECO:0000259" key="10">
    <source>
        <dbReference type="Pfam" id="PF01094"/>
    </source>
</evidence>
<dbReference type="PANTHER" id="PTHR30483:SF6">
    <property type="entry name" value="PERIPLASMIC BINDING PROTEIN OF ABC TRANSPORTER FOR NATURAL AMINO ACIDS"/>
    <property type="match status" value="1"/>
</dbReference>
<evidence type="ECO:0000256" key="3">
    <source>
        <dbReference type="ARBA" id="ARBA00022989"/>
    </source>
</evidence>
<sequence length="1972" mass="212733">MGVTGALEKVAGFKPASDPTFDAASDVMNITMTGHSLRGSQAPGPPVPTGAAASGNDPVRDYSRFGGPSTVPTRRAALMLREVAMRGEEQRLRGLSPAYFARQQQLQQLREAVRVGSDILTRKSASPDESSRLTETAQAVHDLHEAIEAVRPPLSGAMKPDDEKKMSKARALEEELKAERLRAADAVAERRRVEAVDRLRAAMCPRLDDEPLAERMHLLEVAISEAEEEDAAAQDAALLVEAAARLDALREARAEELRKEAEANAAARAAARKAAAIAQLRAVLAESVDGPVDRRLRRLEAALCEVKASGVIELWTPSGVIVHVDGEPQVEHELLEEAARLETALAHERQEEQARAAAAAEAARQAAAEARAASRKKAAIERLSEAVDRADEAVDSADENEHEGDLEDVLTLKDVLEELQTALCEAKNAGVTPDVPVHNSTGGDGLLAAARELLVAVKAAHWARAMRLPRDECAVALCECNRPHEMGELGYHVCRFYGFFSCRSCGNDWESGRTHVDLGRKACSETQFGCPPVACDGPYPPWCVIESLPCTDPDPDSGGDWIHCEPEYSPPPPPPPFSFLRIGALLPRQLPSGELMHLGRAEELTSVLMAIEEINNKTDGVADDLLPNTQLLLAQLDSRCDPAFGSDAAYQLLHHAFDGAGCDALVGAYCSSASIPAARLAELTATPQVSHSSQSPELSGDDFPFFARVVTSDSLMAVALAEATRNLLGVKRVATIACTDAYCTAGVAAFEAAASAQGITVLESVRFENGQSNLGEPLAALRASCATVFVTIAQAEDADRLLEQALGARLVGPEFTWVGDIGLLGGLGSLAGRGLPVDDFRGILAITNSIAPSVAYDGYASRKRARPSTLGDGTNCDPADDDEGHKLWSVDTDEDRAPRCFGANNQFPESVYAPRAYDAVYAVAHAVQALVDDPLVQRIDGDALMAALLAVRFEGVTGKISFSSEPATLGDRADGVLYDVLNVNASGAWVKLGTWQPADNWEQSFAGNGQALTRPTPDNSKPPELVGDTLRVGVFCDHSPLSFVYEQCQHMMHIIDRINDKKDGFLDDLLPDHRLFYSMVQAGVGCEETEESMRSKFDQLYSDLNGVVATIGPFCSDDVAAVTAAEWRAGADISTVVLSPSSTAPILANVGAYPNLLRLSSNDKHIASALAALAERLRWQAICVLHDDSLWGRGAMQSFTSAFESSGGKVVNNGTAEFSKAAFDGGNLTGSNLLDQLEDCPSQIILLVAYPAAQRAVFAAAYDEDRLWGPGYAWLNAYPAESAFYNADGSVNTASDLSLKYRALWDEVSSSQGCTNMSPQSRPFCDHDDDASTLPDYTAMHVDAVIKLAVSADATIRNGSRPEDADALFATMLAADTVTGLSGPNVFDASGDRLGTLNVLNYRLLTEASQSGRRLGVFLPRSLLEFSIVGSYSTATSTLQLPDVGALVFSGGSTEVPQHSSPPPPPPPPSPPPEPPLSTGVLVVIVLLSFLTPVVVIWVAVREWRRRREREHERTRRQWLRYLSTGQPVQLEPLTDGNKYHLFLSHSWLSGQDAVRVMKERLLDLLPDTKIFLDVDDLASGRGAAEVAVSKILIVFMSDGYLTRPNTVRELLRAMTLEKSIITVFDERSVYMDKDVLRAAIDAACLNLSRWALDGALASWGTEVPTAADIFAALTARPLLWTRVPAFMNVTLHACVTPLVQPKAPMMQSVPSWAPMLRPSADGKAVLSPEALERAIEMTQTAAEPGAAASMRLYTRAGISFTWQRLRVGESFRIYASPHNPGALELTQELSCLLQHLDIELEVTTSVADLTACSHMLLYLDKRTWTDDDQRIAALSSDVKAALARRVHLLLVHESEPFEYMEGSHAGVKFDDLLDCVDGGTPIELLQRQVYSEVAVPLKEGIYRPASLLLLARAVSDQTRASALRQLTSSSKELRLPSTTLAEGSASLMSRTKHDRSSRQSTTLHGRRALPL</sequence>
<evidence type="ECO:0000313" key="11">
    <source>
        <dbReference type="EnsemblProtists" id="EOD20123"/>
    </source>
</evidence>
<evidence type="ECO:0000256" key="6">
    <source>
        <dbReference type="ARBA" id="ARBA00023180"/>
    </source>
</evidence>
<evidence type="ECO:0000256" key="8">
    <source>
        <dbReference type="SAM" id="MobiDB-lite"/>
    </source>
</evidence>
<comment type="subcellular location">
    <subcellularLocation>
        <location evidence="1">Membrane</location>
        <topology evidence="1">Multi-pass membrane protein</topology>
    </subcellularLocation>
</comment>
<dbReference type="InterPro" id="IPR000337">
    <property type="entry name" value="GPCR_3"/>
</dbReference>
<dbReference type="PRINTS" id="PR00248">
    <property type="entry name" value="GPCRMGR"/>
</dbReference>
<evidence type="ECO:0000313" key="12">
    <source>
        <dbReference type="Proteomes" id="UP000013827"/>
    </source>
</evidence>